<evidence type="ECO:0000313" key="3">
    <source>
        <dbReference type="Proteomes" id="UP000004200"/>
    </source>
</evidence>
<dbReference type="OrthoDB" id="5762185at2"/>
<dbReference type="InterPro" id="IPR016181">
    <property type="entry name" value="Acyl_CoA_acyltransferase"/>
</dbReference>
<dbReference type="EMBL" id="AFWT01000048">
    <property type="protein sequence ID" value="EGV28035.1"/>
    <property type="molecule type" value="Genomic_DNA"/>
</dbReference>
<dbReference type="InterPro" id="IPR054597">
    <property type="entry name" value="FeeM_cat"/>
</dbReference>
<keyword evidence="3" id="KW-1185">Reference proteome</keyword>
<evidence type="ECO:0000259" key="1">
    <source>
        <dbReference type="Pfam" id="PF21926"/>
    </source>
</evidence>
<protein>
    <recommendedName>
        <fullName evidence="1">N-acyl amino acid synthase FeeM catalytic core domain-containing protein</fullName>
    </recommendedName>
</protein>
<comment type="caution">
    <text evidence="2">The sequence shown here is derived from an EMBL/GenBank/DDBJ whole genome shotgun (WGS) entry which is preliminary data.</text>
</comment>
<sequence>MTLQNPAAALDRLPAAACVAPPWSDTQGSLCEIRVNRGRTELVLELGSEGIEQRRIRDGISDLRQHVYSRKFPDVNTVRNDPYDAQSCVIFSRSPEGRVCATARIAFDGALGVPEAGLVDRLVDGYRRDGIPFAELGRFMIDDEGRGLLNAFYRAYFELGASWGIQLYLMFVPDNKVTLYKRLMDAQVATTFPDLTFGGNHPYVCMEWWLDRTRPRFFSWSGASQPDDTSAVRVRREDER</sequence>
<dbReference type="Gene3D" id="3.40.630.30">
    <property type="match status" value="1"/>
</dbReference>
<evidence type="ECO:0000313" key="2">
    <source>
        <dbReference type="EMBL" id="EGV28035.1"/>
    </source>
</evidence>
<organism evidence="2 3">
    <name type="scientific">Thiorhodococcus drewsii AZ1</name>
    <dbReference type="NCBI Taxonomy" id="765913"/>
    <lineage>
        <taxon>Bacteria</taxon>
        <taxon>Pseudomonadati</taxon>
        <taxon>Pseudomonadota</taxon>
        <taxon>Gammaproteobacteria</taxon>
        <taxon>Chromatiales</taxon>
        <taxon>Chromatiaceae</taxon>
        <taxon>Thiorhodococcus</taxon>
    </lineage>
</organism>
<proteinExistence type="predicted"/>
<accession>G2E768</accession>
<dbReference type="RefSeq" id="WP_007042844.1">
    <property type="nucleotide sequence ID" value="NZ_AFWT01000048.1"/>
</dbReference>
<name>G2E768_9GAMM</name>
<dbReference type="Pfam" id="PF21926">
    <property type="entry name" value="FeeM"/>
    <property type="match status" value="1"/>
</dbReference>
<dbReference type="AlphaFoldDB" id="G2E768"/>
<dbReference type="eggNOG" id="ENOG502ZCSZ">
    <property type="taxonomic scope" value="Bacteria"/>
</dbReference>
<dbReference type="Proteomes" id="UP000004200">
    <property type="component" value="Unassembled WGS sequence"/>
</dbReference>
<feature type="domain" description="N-acyl amino acid synthase FeeM catalytic core" evidence="1">
    <location>
        <begin position="60"/>
        <end position="191"/>
    </location>
</feature>
<reference evidence="2 3" key="1">
    <citation type="submission" date="2011-06" db="EMBL/GenBank/DDBJ databases">
        <title>The draft genome of Thiorhodococcus drewsii AZ1.</title>
        <authorList>
            <consortium name="US DOE Joint Genome Institute (JGI-PGF)"/>
            <person name="Lucas S."/>
            <person name="Han J."/>
            <person name="Lapidus A."/>
            <person name="Cheng J.-F."/>
            <person name="Goodwin L."/>
            <person name="Pitluck S."/>
            <person name="Peters L."/>
            <person name="Land M.L."/>
            <person name="Hauser L."/>
            <person name="Vogl K."/>
            <person name="Liu Z."/>
            <person name="Imhoff J."/>
            <person name="Thiel V."/>
            <person name="Frigaard N.-U."/>
            <person name="Bryant D.A."/>
            <person name="Woyke T.J."/>
        </authorList>
    </citation>
    <scope>NUCLEOTIDE SEQUENCE [LARGE SCALE GENOMIC DNA]</scope>
    <source>
        <strain evidence="2 3">AZ1</strain>
    </source>
</reference>
<dbReference type="STRING" id="765913.ThidrDRAFT_4131"/>
<gene>
    <name evidence="2" type="ORF">ThidrDRAFT_4131</name>
</gene>
<dbReference type="SUPFAM" id="SSF55729">
    <property type="entry name" value="Acyl-CoA N-acyltransferases (Nat)"/>
    <property type="match status" value="1"/>
</dbReference>